<feature type="domain" description="Integral membrane bound transporter" evidence="6">
    <location>
        <begin position="165"/>
        <end position="289"/>
    </location>
</feature>
<name>A0ABT0I2L5_9LACO</name>
<feature type="transmembrane region" description="Helical" evidence="5">
    <location>
        <begin position="7"/>
        <end position="24"/>
    </location>
</feature>
<evidence type="ECO:0000256" key="4">
    <source>
        <dbReference type="ARBA" id="ARBA00023136"/>
    </source>
</evidence>
<feature type="transmembrane region" description="Helical" evidence="5">
    <location>
        <begin position="174"/>
        <end position="190"/>
    </location>
</feature>
<reference evidence="7 8" key="1">
    <citation type="submission" date="2021-11" db="EMBL/GenBank/DDBJ databases">
        <title>Comparative genomics of bee honey and flower isolates.</title>
        <authorList>
            <person name="Bechtner J.D."/>
            <person name="Gallus M.K."/>
            <person name="Ehrmann M."/>
        </authorList>
    </citation>
    <scope>NUCLEOTIDE SEQUENCE [LARGE SCALE GENOMIC DNA]</scope>
    <source>
        <strain evidence="7 8">M161</strain>
    </source>
</reference>
<dbReference type="InterPro" id="IPR049453">
    <property type="entry name" value="Memb_transporter_dom"/>
</dbReference>
<comment type="subcellular location">
    <subcellularLocation>
        <location evidence="1">Membrane</location>
        <topology evidence="1">Multi-pass membrane protein</topology>
    </subcellularLocation>
</comment>
<feature type="transmembrane region" description="Helical" evidence="5">
    <location>
        <begin position="36"/>
        <end position="68"/>
    </location>
</feature>
<evidence type="ECO:0000259" key="6">
    <source>
        <dbReference type="Pfam" id="PF13515"/>
    </source>
</evidence>
<feature type="transmembrane region" description="Helical" evidence="5">
    <location>
        <begin position="277"/>
        <end position="297"/>
    </location>
</feature>
<gene>
    <name evidence="7" type="ORF">LNP07_05500</name>
</gene>
<evidence type="ECO:0000313" key="7">
    <source>
        <dbReference type="EMBL" id="MCK8624970.1"/>
    </source>
</evidence>
<comment type="caution">
    <text evidence="7">The sequence shown here is derived from an EMBL/GenBank/DDBJ whole genome shotgun (WGS) entry which is preliminary data.</text>
</comment>
<sequence>MQLVNNIHLGTLIVLGFLFFYYYIFQEDHQGFKNVLITGIIAFLIMNMSNVFPWVTALILGTICCFFYNKYWNLTGPGPFFLVMISCVSGVHKYINAYTTNESIFYLSIGVIIFIILAAINELIFDNFQIIKKPSNSKKIRFKVDKVSSDIIIKSFVYGFAVFLSYYIGQNLGILNYYWVVIACSSILQAKSMSHAFKRHQNYVLGTIVGCVISYAILSINFSPIIISILLIIFNSLIYWKINTNFLVGNFFTTPMAILISKLSNPMLNNEAIPERFAAILIGTTIGIVSVYVLNYLQKKCI</sequence>
<accession>A0ABT0I2L5</accession>
<dbReference type="RefSeq" id="WP_248601810.1">
    <property type="nucleotide sequence ID" value="NZ_JAJIAO010000005.1"/>
</dbReference>
<evidence type="ECO:0000313" key="8">
    <source>
        <dbReference type="Proteomes" id="UP001522905"/>
    </source>
</evidence>
<protein>
    <submittedName>
        <fullName evidence="7">FUSC family protein</fullName>
    </submittedName>
</protein>
<keyword evidence="8" id="KW-1185">Reference proteome</keyword>
<keyword evidence="2 5" id="KW-0812">Transmembrane</keyword>
<evidence type="ECO:0000256" key="2">
    <source>
        <dbReference type="ARBA" id="ARBA00022692"/>
    </source>
</evidence>
<feature type="transmembrane region" description="Helical" evidence="5">
    <location>
        <begin position="147"/>
        <end position="168"/>
    </location>
</feature>
<keyword evidence="4 5" id="KW-0472">Membrane</keyword>
<feature type="transmembrane region" description="Helical" evidence="5">
    <location>
        <begin position="104"/>
        <end position="126"/>
    </location>
</feature>
<keyword evidence="3 5" id="KW-1133">Transmembrane helix</keyword>
<evidence type="ECO:0000256" key="5">
    <source>
        <dbReference type="SAM" id="Phobius"/>
    </source>
</evidence>
<organism evidence="7 8">
    <name type="scientific">Apilactobacillus xinyiensis</name>
    <dbReference type="NCBI Taxonomy" id="2841032"/>
    <lineage>
        <taxon>Bacteria</taxon>
        <taxon>Bacillati</taxon>
        <taxon>Bacillota</taxon>
        <taxon>Bacilli</taxon>
        <taxon>Lactobacillales</taxon>
        <taxon>Lactobacillaceae</taxon>
        <taxon>Apilactobacillus</taxon>
    </lineage>
</organism>
<evidence type="ECO:0000256" key="3">
    <source>
        <dbReference type="ARBA" id="ARBA00022989"/>
    </source>
</evidence>
<proteinExistence type="predicted"/>
<evidence type="ECO:0000256" key="1">
    <source>
        <dbReference type="ARBA" id="ARBA00004141"/>
    </source>
</evidence>
<feature type="transmembrane region" description="Helical" evidence="5">
    <location>
        <begin position="247"/>
        <end position="265"/>
    </location>
</feature>
<dbReference type="Pfam" id="PF13515">
    <property type="entry name" value="FUSC_2"/>
    <property type="match status" value="1"/>
</dbReference>
<dbReference type="Proteomes" id="UP001522905">
    <property type="component" value="Unassembled WGS sequence"/>
</dbReference>
<dbReference type="EMBL" id="JAJIAO010000005">
    <property type="protein sequence ID" value="MCK8624970.1"/>
    <property type="molecule type" value="Genomic_DNA"/>
</dbReference>